<organism evidence="2 3">
    <name type="scientific">Candidatus Magasanikbacteria bacterium GW2011_GWC2_41_17</name>
    <dbReference type="NCBI Taxonomy" id="1619048"/>
    <lineage>
        <taxon>Bacteria</taxon>
        <taxon>Candidatus Magasanikiibacteriota</taxon>
    </lineage>
</organism>
<dbReference type="Proteomes" id="UP000034108">
    <property type="component" value="Unassembled WGS sequence"/>
</dbReference>
<evidence type="ECO:0000313" key="3">
    <source>
        <dbReference type="Proteomes" id="UP000034108"/>
    </source>
</evidence>
<reference evidence="2 3" key="1">
    <citation type="journal article" date="2015" name="Nature">
        <title>rRNA introns, odd ribosomes, and small enigmatic genomes across a large radiation of phyla.</title>
        <authorList>
            <person name="Brown C.T."/>
            <person name="Hug L.A."/>
            <person name="Thomas B.C."/>
            <person name="Sharon I."/>
            <person name="Castelle C.J."/>
            <person name="Singh A."/>
            <person name="Wilkins M.J."/>
            <person name="Williams K.H."/>
            <person name="Banfield J.F."/>
        </authorList>
    </citation>
    <scope>NUCLEOTIDE SEQUENCE [LARGE SCALE GENOMIC DNA]</scope>
</reference>
<sequence>MGCCKKSFGKNGMFFAVLFALLYVLCFFWYYTISDAGLKELYMNMHRMSFMWFSGMNFASFISGLVQVYILGWVVALAIKIAGLCCGCCKDECKIEEKK</sequence>
<feature type="transmembrane region" description="Helical" evidence="1">
    <location>
        <begin position="51"/>
        <end position="74"/>
    </location>
</feature>
<dbReference type="Pfam" id="PF18926">
    <property type="entry name" value="DUF5676"/>
    <property type="match status" value="1"/>
</dbReference>
<dbReference type="EMBL" id="LCAV01000005">
    <property type="protein sequence ID" value="KKR99564.1"/>
    <property type="molecule type" value="Genomic_DNA"/>
</dbReference>
<evidence type="ECO:0000313" key="2">
    <source>
        <dbReference type="EMBL" id="KKR99564.1"/>
    </source>
</evidence>
<keyword evidence="1" id="KW-0812">Transmembrane</keyword>
<dbReference type="InterPro" id="IPR044020">
    <property type="entry name" value="DUF5676"/>
</dbReference>
<keyword evidence="1" id="KW-0472">Membrane</keyword>
<protein>
    <submittedName>
        <fullName evidence="2">Uncharacterized protein</fullName>
    </submittedName>
</protein>
<proteinExistence type="predicted"/>
<dbReference type="AlphaFoldDB" id="A0A0G0VF79"/>
<keyword evidence="1" id="KW-1133">Transmembrane helix</keyword>
<gene>
    <name evidence="2" type="ORF">UU49_C0005G0022</name>
</gene>
<comment type="caution">
    <text evidence="2">The sequence shown here is derived from an EMBL/GenBank/DDBJ whole genome shotgun (WGS) entry which is preliminary data.</text>
</comment>
<accession>A0A0G0VF79</accession>
<name>A0A0G0VF79_9BACT</name>
<feature type="transmembrane region" description="Helical" evidence="1">
    <location>
        <begin position="12"/>
        <end position="31"/>
    </location>
</feature>
<evidence type="ECO:0000256" key="1">
    <source>
        <dbReference type="SAM" id="Phobius"/>
    </source>
</evidence>
<dbReference type="STRING" id="1619048.UU49_C0005G0022"/>